<dbReference type="Proteomes" id="UP000015106">
    <property type="component" value="Chromosome 3"/>
</dbReference>
<reference evidence="1" key="3">
    <citation type="submission" date="2022-06" db="UniProtKB">
        <authorList>
            <consortium name="EnsemblPlants"/>
        </authorList>
    </citation>
    <scope>IDENTIFICATION</scope>
</reference>
<sequence>MVAITFAVSAPCAHLVLLVMSPYSMYLGCGICHRSYIRTVIDPFCSGESFEVLML</sequence>
<protein>
    <submittedName>
        <fullName evidence="1">Uncharacterized protein</fullName>
    </submittedName>
</protein>
<reference evidence="2" key="1">
    <citation type="journal article" date="2013" name="Nature">
        <title>Draft genome of the wheat A-genome progenitor Triticum urartu.</title>
        <authorList>
            <person name="Ling H.Q."/>
            <person name="Zhao S."/>
            <person name="Liu D."/>
            <person name="Wang J."/>
            <person name="Sun H."/>
            <person name="Zhang C."/>
            <person name="Fan H."/>
            <person name="Li D."/>
            <person name="Dong L."/>
            <person name="Tao Y."/>
            <person name="Gao C."/>
            <person name="Wu H."/>
            <person name="Li Y."/>
            <person name="Cui Y."/>
            <person name="Guo X."/>
            <person name="Zheng S."/>
            <person name="Wang B."/>
            <person name="Yu K."/>
            <person name="Liang Q."/>
            <person name="Yang W."/>
            <person name="Lou X."/>
            <person name="Chen J."/>
            <person name="Feng M."/>
            <person name="Jian J."/>
            <person name="Zhang X."/>
            <person name="Luo G."/>
            <person name="Jiang Y."/>
            <person name="Liu J."/>
            <person name="Wang Z."/>
            <person name="Sha Y."/>
            <person name="Zhang B."/>
            <person name="Wu H."/>
            <person name="Tang D."/>
            <person name="Shen Q."/>
            <person name="Xue P."/>
            <person name="Zou S."/>
            <person name="Wang X."/>
            <person name="Liu X."/>
            <person name="Wang F."/>
            <person name="Yang Y."/>
            <person name="An X."/>
            <person name="Dong Z."/>
            <person name="Zhang K."/>
            <person name="Zhang X."/>
            <person name="Luo M.C."/>
            <person name="Dvorak J."/>
            <person name="Tong Y."/>
            <person name="Wang J."/>
            <person name="Yang H."/>
            <person name="Li Z."/>
            <person name="Wang D."/>
            <person name="Zhang A."/>
            <person name="Wang J."/>
        </authorList>
    </citation>
    <scope>NUCLEOTIDE SEQUENCE</scope>
    <source>
        <strain evidence="2">cv. G1812</strain>
    </source>
</reference>
<evidence type="ECO:0000313" key="2">
    <source>
        <dbReference type="Proteomes" id="UP000015106"/>
    </source>
</evidence>
<name>A0A8R7TQE0_TRIUA</name>
<dbReference type="AlphaFoldDB" id="A0A8R7TQE0"/>
<organism evidence="1 2">
    <name type="scientific">Triticum urartu</name>
    <name type="common">Red wild einkorn</name>
    <name type="synonym">Crithodium urartu</name>
    <dbReference type="NCBI Taxonomy" id="4572"/>
    <lineage>
        <taxon>Eukaryota</taxon>
        <taxon>Viridiplantae</taxon>
        <taxon>Streptophyta</taxon>
        <taxon>Embryophyta</taxon>
        <taxon>Tracheophyta</taxon>
        <taxon>Spermatophyta</taxon>
        <taxon>Magnoliopsida</taxon>
        <taxon>Liliopsida</taxon>
        <taxon>Poales</taxon>
        <taxon>Poaceae</taxon>
        <taxon>BOP clade</taxon>
        <taxon>Pooideae</taxon>
        <taxon>Triticodae</taxon>
        <taxon>Triticeae</taxon>
        <taxon>Triticinae</taxon>
        <taxon>Triticum</taxon>
    </lineage>
</organism>
<evidence type="ECO:0000313" key="1">
    <source>
        <dbReference type="EnsemblPlants" id="TuG1812G0300000282.01.T01"/>
    </source>
</evidence>
<proteinExistence type="predicted"/>
<reference evidence="1" key="2">
    <citation type="submission" date="2018-03" db="EMBL/GenBank/DDBJ databases">
        <title>The Triticum urartu genome reveals the dynamic nature of wheat genome evolution.</title>
        <authorList>
            <person name="Ling H."/>
            <person name="Ma B."/>
            <person name="Shi X."/>
            <person name="Liu H."/>
            <person name="Dong L."/>
            <person name="Sun H."/>
            <person name="Cao Y."/>
            <person name="Gao Q."/>
            <person name="Zheng S."/>
            <person name="Li Y."/>
            <person name="Yu Y."/>
            <person name="Du H."/>
            <person name="Qi M."/>
            <person name="Li Y."/>
            <person name="Yu H."/>
            <person name="Cui Y."/>
            <person name="Wang N."/>
            <person name="Chen C."/>
            <person name="Wu H."/>
            <person name="Zhao Y."/>
            <person name="Zhang J."/>
            <person name="Li Y."/>
            <person name="Zhou W."/>
            <person name="Zhang B."/>
            <person name="Hu W."/>
            <person name="Eijk M."/>
            <person name="Tang J."/>
            <person name="Witsenboer H."/>
            <person name="Zhao S."/>
            <person name="Li Z."/>
            <person name="Zhang A."/>
            <person name="Wang D."/>
            <person name="Liang C."/>
        </authorList>
    </citation>
    <scope>NUCLEOTIDE SEQUENCE [LARGE SCALE GENOMIC DNA]</scope>
    <source>
        <strain evidence="1">cv. G1812</strain>
    </source>
</reference>
<accession>A0A8R7TQE0</accession>
<keyword evidence="2" id="KW-1185">Reference proteome</keyword>
<dbReference type="Gramene" id="TuG1812G0300000282.01.T01">
    <property type="protein sequence ID" value="TuG1812G0300000282.01.T01"/>
    <property type="gene ID" value="TuG1812G0300000282.01"/>
</dbReference>
<dbReference type="EnsemblPlants" id="TuG1812G0300000282.01.T01">
    <property type="protein sequence ID" value="TuG1812G0300000282.01.T01"/>
    <property type="gene ID" value="TuG1812G0300000282.01"/>
</dbReference>